<dbReference type="Pfam" id="PF00076">
    <property type="entry name" value="RRM_1"/>
    <property type="match status" value="1"/>
</dbReference>
<organism evidence="2 3">
    <name type="scientific">Babesia ovis</name>
    <dbReference type="NCBI Taxonomy" id="5869"/>
    <lineage>
        <taxon>Eukaryota</taxon>
        <taxon>Sar</taxon>
        <taxon>Alveolata</taxon>
        <taxon>Apicomplexa</taxon>
        <taxon>Aconoidasida</taxon>
        <taxon>Piroplasmida</taxon>
        <taxon>Babesiidae</taxon>
        <taxon>Babesia</taxon>
    </lineage>
</organism>
<dbReference type="Proteomes" id="UP001057455">
    <property type="component" value="Unassembled WGS sequence"/>
</dbReference>
<comment type="caution">
    <text evidence="2">The sequence shown here is derived from an EMBL/GenBank/DDBJ whole genome shotgun (WGS) entry which is preliminary data.</text>
</comment>
<dbReference type="Gene3D" id="3.30.70.330">
    <property type="match status" value="1"/>
</dbReference>
<dbReference type="InterPro" id="IPR012677">
    <property type="entry name" value="Nucleotide-bd_a/b_plait_sf"/>
</dbReference>
<reference evidence="2" key="1">
    <citation type="submission" date="2019-12" db="EMBL/GenBank/DDBJ databases">
        <title>Genome sequence of Babesia ovis.</title>
        <authorList>
            <person name="Yamagishi J."/>
            <person name="Sevinc F."/>
            <person name="Xuan X."/>
        </authorList>
    </citation>
    <scope>NUCLEOTIDE SEQUENCE</scope>
    <source>
        <strain evidence="2">Selcuk</strain>
    </source>
</reference>
<name>A0A9W5TAB6_BABOV</name>
<sequence length="90" mass="10323">MVDSNQSEKAYNGSYTDRIDPSSRMFIVGIPTRMDTNTLRSEIEHYGDVEVYLCENCEGDNGWAFVGFTRREAVERVCRQVKARPLRNAV</sequence>
<dbReference type="EMBL" id="BLIY01000007">
    <property type="protein sequence ID" value="GFE53810.1"/>
    <property type="molecule type" value="Genomic_DNA"/>
</dbReference>
<feature type="domain" description="RRM" evidence="1">
    <location>
        <begin position="26"/>
        <end position="86"/>
    </location>
</feature>
<dbReference type="CDD" id="cd00590">
    <property type="entry name" value="RRM_SF"/>
    <property type="match status" value="1"/>
</dbReference>
<protein>
    <submittedName>
        <fullName evidence="2">RNA recognition motif domain containing protein</fullName>
    </submittedName>
</protein>
<dbReference type="InterPro" id="IPR000504">
    <property type="entry name" value="RRM_dom"/>
</dbReference>
<dbReference type="SUPFAM" id="SSF54928">
    <property type="entry name" value="RNA-binding domain, RBD"/>
    <property type="match status" value="1"/>
</dbReference>
<dbReference type="OrthoDB" id="372632at2759"/>
<keyword evidence="3" id="KW-1185">Reference proteome</keyword>
<evidence type="ECO:0000259" key="1">
    <source>
        <dbReference type="Pfam" id="PF00076"/>
    </source>
</evidence>
<evidence type="ECO:0000313" key="3">
    <source>
        <dbReference type="Proteomes" id="UP001057455"/>
    </source>
</evidence>
<dbReference type="InterPro" id="IPR035979">
    <property type="entry name" value="RBD_domain_sf"/>
</dbReference>
<proteinExistence type="predicted"/>
<dbReference type="GO" id="GO:0003723">
    <property type="term" value="F:RNA binding"/>
    <property type="evidence" value="ECO:0007669"/>
    <property type="project" value="InterPro"/>
</dbReference>
<accession>A0A9W5TAB6</accession>
<dbReference type="AlphaFoldDB" id="A0A9W5TAB6"/>
<evidence type="ECO:0000313" key="2">
    <source>
        <dbReference type="EMBL" id="GFE53810.1"/>
    </source>
</evidence>
<gene>
    <name evidence="2" type="ORF">BaOVIS_012140</name>
</gene>